<dbReference type="InterPro" id="IPR039741">
    <property type="entry name" value="UDP-sugar_pyrophosphorylase"/>
</dbReference>
<keyword evidence="8" id="KW-1185">Reference proteome</keyword>
<evidence type="ECO:0000256" key="6">
    <source>
        <dbReference type="ARBA" id="ARBA00048493"/>
    </source>
</evidence>
<evidence type="ECO:0000313" key="7">
    <source>
        <dbReference type="EMBL" id="CDW53406.1"/>
    </source>
</evidence>
<dbReference type="Gene3D" id="3.90.550.10">
    <property type="entry name" value="Spore Coat Polysaccharide Biosynthesis Protein SpsA, Chain A"/>
    <property type="match status" value="1"/>
</dbReference>
<keyword evidence="4" id="KW-0808">Transferase</keyword>
<evidence type="ECO:0000256" key="4">
    <source>
        <dbReference type="ARBA" id="ARBA00022679"/>
    </source>
</evidence>
<dbReference type="Pfam" id="PF01704">
    <property type="entry name" value="UDPGP"/>
    <property type="match status" value="1"/>
</dbReference>
<dbReference type="EC" id="2.7.7.23" evidence="3"/>
<reference evidence="7" key="2">
    <citation type="submission" date="2014-03" db="EMBL/GenBank/DDBJ databases">
        <title>The whipworm genome and dual-species transcriptomics of an intimate host-pathogen interaction.</title>
        <authorList>
            <person name="Foth B.J."/>
            <person name="Tsai I.J."/>
            <person name="Reid A.J."/>
            <person name="Bancroft A.J."/>
            <person name="Nichol S."/>
            <person name="Tracey A."/>
            <person name="Holroyd N."/>
            <person name="Cotton J.A."/>
            <person name="Stanley E.J."/>
            <person name="Zarowiecki M."/>
            <person name="Liu J.Z."/>
            <person name="Huckvale T."/>
            <person name="Cooper P.J."/>
            <person name="Grencis R.K."/>
            <person name="Berriman M."/>
        </authorList>
    </citation>
    <scope>NUCLEOTIDE SEQUENCE [LARGE SCALE GENOMIC DNA]</scope>
</reference>
<name>A0A077Z036_TRITR</name>
<dbReference type="CDD" id="cd04193">
    <property type="entry name" value="UDPGlcNAc_PPase"/>
    <property type="match status" value="1"/>
</dbReference>
<dbReference type="STRING" id="36087.A0A077Z036"/>
<proteinExistence type="inferred from homology"/>
<evidence type="ECO:0000256" key="1">
    <source>
        <dbReference type="ARBA" id="ARBA00005208"/>
    </source>
</evidence>
<dbReference type="OrthoDB" id="532420at2759"/>
<dbReference type="GO" id="GO:0003977">
    <property type="term" value="F:UDP-N-acetylglucosamine diphosphorylase activity"/>
    <property type="evidence" value="ECO:0007669"/>
    <property type="project" value="UniProtKB-EC"/>
</dbReference>
<dbReference type="PANTHER" id="PTHR11952:SF2">
    <property type="entry name" value="LD24639P"/>
    <property type="match status" value="1"/>
</dbReference>
<evidence type="ECO:0000313" key="8">
    <source>
        <dbReference type="Proteomes" id="UP000030665"/>
    </source>
</evidence>
<dbReference type="Proteomes" id="UP000030665">
    <property type="component" value="Unassembled WGS sequence"/>
</dbReference>
<comment type="pathway">
    <text evidence="1">Nucleotide-sugar biosynthesis; UDP-N-acetyl-alpha-D-glucosamine biosynthesis; UDP-N-acetyl-alpha-D-glucosamine from N-acetyl-alpha-D-glucosamine 1-phosphate: step 1/1.</text>
</comment>
<dbReference type="AlphaFoldDB" id="A0A077Z036"/>
<dbReference type="GO" id="GO:0006048">
    <property type="term" value="P:UDP-N-acetylglucosamine biosynthetic process"/>
    <property type="evidence" value="ECO:0007669"/>
    <property type="project" value="TreeGrafter"/>
</dbReference>
<sequence>MKLDIDELLVSPAKRCWSELTNEEQQRLQQQLDSLDKSRCLRAVQVPLCKCCNREKEKHSLNEEFSSLGMDAIAKGQVAVILLSGGQGTRLGSAEPKGFYNVGLPSGKSLFQLQAERLLRLQSMASDRSGQKVANITWCIMTSQLTEHSVKAFFKTHDYFGLSPSQMIFFTQSLMPCFDNNGKVILDARDHIAVAPDGNGGLYEALKKEGVLDVLSAKGIRYVHVYCVDNILVRVADPWFIGFCRRMDADCAVKSVERHNPFEPIGVICQKDGKPAVVEYSEISQQLAQQKDSNGRLLLSQGNIANHLFTLSFLQQVAKNDCQLPYHMARKKIPFLSTDGRLVTPDKANGFKLEKFIFDVFPYSKKFAVLEVNREEEFSPLKNADSAKVDCPTSCRRDLYNLHRRWVEAAAGRSFEAGDSTIVCEVSPLLSYAGENIILGEETPLMSPMVLRAAAELG</sequence>
<evidence type="ECO:0000256" key="5">
    <source>
        <dbReference type="ARBA" id="ARBA00022695"/>
    </source>
</evidence>
<accession>A0A077Z036</accession>
<organism evidence="7 8">
    <name type="scientific">Trichuris trichiura</name>
    <name type="common">Whipworm</name>
    <name type="synonym">Trichocephalus trichiurus</name>
    <dbReference type="NCBI Taxonomy" id="36087"/>
    <lineage>
        <taxon>Eukaryota</taxon>
        <taxon>Metazoa</taxon>
        <taxon>Ecdysozoa</taxon>
        <taxon>Nematoda</taxon>
        <taxon>Enoplea</taxon>
        <taxon>Dorylaimia</taxon>
        <taxon>Trichinellida</taxon>
        <taxon>Trichuridae</taxon>
        <taxon>Trichuris</taxon>
    </lineage>
</organism>
<dbReference type="InterPro" id="IPR029044">
    <property type="entry name" value="Nucleotide-diphossugar_trans"/>
</dbReference>
<dbReference type="InterPro" id="IPR002618">
    <property type="entry name" value="UDPGP_fam"/>
</dbReference>
<reference evidence="7" key="1">
    <citation type="submission" date="2014-01" db="EMBL/GenBank/DDBJ databases">
        <authorList>
            <person name="Aslett M."/>
        </authorList>
    </citation>
    <scope>NUCLEOTIDE SEQUENCE</scope>
</reference>
<comment type="catalytic activity">
    <reaction evidence="6">
        <text>N-acetyl-alpha-D-glucosamine 1-phosphate + UTP + H(+) = UDP-N-acetyl-alpha-D-glucosamine + diphosphate</text>
        <dbReference type="Rhea" id="RHEA:13509"/>
        <dbReference type="ChEBI" id="CHEBI:15378"/>
        <dbReference type="ChEBI" id="CHEBI:33019"/>
        <dbReference type="ChEBI" id="CHEBI:46398"/>
        <dbReference type="ChEBI" id="CHEBI:57705"/>
        <dbReference type="ChEBI" id="CHEBI:57776"/>
        <dbReference type="EC" id="2.7.7.23"/>
    </reaction>
</comment>
<keyword evidence="5" id="KW-0548">Nucleotidyltransferase</keyword>
<dbReference type="PANTHER" id="PTHR11952">
    <property type="entry name" value="UDP- GLUCOSE PYROPHOSPHORYLASE"/>
    <property type="match status" value="1"/>
</dbReference>
<evidence type="ECO:0000256" key="3">
    <source>
        <dbReference type="ARBA" id="ARBA00012457"/>
    </source>
</evidence>
<gene>
    <name evidence="7" type="ORF">TTRE_0000167101</name>
</gene>
<comment type="similarity">
    <text evidence="2">Belongs to the UDPGP type 1 family.</text>
</comment>
<evidence type="ECO:0000256" key="2">
    <source>
        <dbReference type="ARBA" id="ARBA00010401"/>
    </source>
</evidence>
<protein>
    <recommendedName>
        <fullName evidence="3">UDP-N-acetylglucosamine diphosphorylase</fullName>
        <ecNumber evidence="3">2.7.7.23</ecNumber>
    </recommendedName>
</protein>
<dbReference type="EMBL" id="HG805852">
    <property type="protein sequence ID" value="CDW53406.1"/>
    <property type="molecule type" value="Genomic_DNA"/>
</dbReference>
<dbReference type="SUPFAM" id="SSF53448">
    <property type="entry name" value="Nucleotide-diphospho-sugar transferases"/>
    <property type="match status" value="1"/>
</dbReference>